<dbReference type="InterPro" id="IPR015171">
    <property type="entry name" value="Cyc-maltodext_N"/>
</dbReference>
<dbReference type="Pfam" id="PF00756">
    <property type="entry name" value="Esterase"/>
    <property type="match status" value="1"/>
</dbReference>
<evidence type="ECO:0000256" key="1">
    <source>
        <dbReference type="ARBA" id="ARBA00022801"/>
    </source>
</evidence>
<dbReference type="eggNOG" id="COG0366">
    <property type="taxonomic scope" value="Bacteria"/>
</dbReference>
<evidence type="ECO:0000313" key="6">
    <source>
        <dbReference type="Proteomes" id="UP000009872"/>
    </source>
</evidence>
<dbReference type="SUPFAM" id="SSF53474">
    <property type="entry name" value="alpha/beta-Hydrolases"/>
    <property type="match status" value="1"/>
</dbReference>
<dbReference type="InterPro" id="IPR013783">
    <property type="entry name" value="Ig-like_fold"/>
</dbReference>
<keyword evidence="2" id="KW-0326">Glycosidase</keyword>
<dbReference type="Proteomes" id="UP000009872">
    <property type="component" value="Unassembled WGS sequence"/>
</dbReference>
<feature type="domain" description="Glycosyl hydrolase family 13 catalytic" evidence="4">
    <location>
        <begin position="409"/>
        <end position="807"/>
    </location>
</feature>
<dbReference type="SUPFAM" id="SSF51445">
    <property type="entry name" value="(Trans)glycosidases"/>
    <property type="match status" value="1"/>
</dbReference>
<dbReference type="SUPFAM" id="SSF51011">
    <property type="entry name" value="Glycosyl hydrolase domain"/>
    <property type="match status" value="1"/>
</dbReference>
<dbReference type="PATRIC" id="fig|742727.4.peg.5417"/>
<evidence type="ECO:0000256" key="3">
    <source>
        <dbReference type="SAM" id="SignalP"/>
    </source>
</evidence>
<dbReference type="SMART" id="SM00642">
    <property type="entry name" value="Aamy"/>
    <property type="match status" value="1"/>
</dbReference>
<dbReference type="Pfam" id="PF00128">
    <property type="entry name" value="Alpha-amylase"/>
    <property type="match status" value="1"/>
</dbReference>
<dbReference type="AlphaFoldDB" id="K9DW58"/>
<dbReference type="InterPro" id="IPR014756">
    <property type="entry name" value="Ig_E-set"/>
</dbReference>
<keyword evidence="1" id="KW-0378">Hydrolase</keyword>
<dbReference type="eggNOG" id="COG2819">
    <property type="taxonomic scope" value="Bacteria"/>
</dbReference>
<keyword evidence="3" id="KW-0732">Signal</keyword>
<dbReference type="Pfam" id="PF10438">
    <property type="entry name" value="Cyc-maltodext_C"/>
    <property type="match status" value="1"/>
</dbReference>
<dbReference type="CDD" id="cd11340">
    <property type="entry name" value="AmyAc_bac_CMD_like_3"/>
    <property type="match status" value="1"/>
</dbReference>
<dbReference type="SUPFAM" id="SSF81296">
    <property type="entry name" value="E set domains"/>
    <property type="match status" value="1"/>
</dbReference>
<reference evidence="5 6" key="1">
    <citation type="submission" date="2012-09" db="EMBL/GenBank/DDBJ databases">
        <title>The Genome Sequence of Bacteroides oleiciplenus YIT 12058.</title>
        <authorList>
            <consortium name="The Broad Institute Genome Sequencing Platform"/>
            <person name="Earl A."/>
            <person name="Ward D."/>
            <person name="Feldgarden M."/>
            <person name="Gevers D."/>
            <person name="Morotomi M."/>
            <person name="Walker B."/>
            <person name="Young S.K."/>
            <person name="Zeng Q."/>
            <person name="Gargeya S."/>
            <person name="Fitzgerald M."/>
            <person name="Haas B."/>
            <person name="Abouelleil A."/>
            <person name="Alvarado L."/>
            <person name="Arachchi H.M."/>
            <person name="Berlin A.M."/>
            <person name="Chapman S.B."/>
            <person name="Goldberg J."/>
            <person name="Griggs A."/>
            <person name="Gujja S."/>
            <person name="Hansen M."/>
            <person name="Howarth C."/>
            <person name="Imamovic A."/>
            <person name="Larimer J."/>
            <person name="McCowen C."/>
            <person name="Montmayeur A."/>
            <person name="Murphy C."/>
            <person name="Neiman D."/>
            <person name="Pearson M."/>
            <person name="Priest M."/>
            <person name="Roberts A."/>
            <person name="Saif S."/>
            <person name="Shea T."/>
            <person name="Sisk P."/>
            <person name="Sykes S."/>
            <person name="Wortman J."/>
            <person name="Nusbaum C."/>
            <person name="Birren B."/>
        </authorList>
    </citation>
    <scope>NUCLEOTIDE SEQUENCE [LARGE SCALE GENOMIC DNA]</scope>
    <source>
        <strain evidence="5 6">YIT 12058</strain>
    </source>
</reference>
<dbReference type="PANTHER" id="PTHR10357:SF210">
    <property type="entry name" value="MALTODEXTRIN GLUCOSIDASE"/>
    <property type="match status" value="1"/>
</dbReference>
<name>K9DW58_9BACE</name>
<dbReference type="InterPro" id="IPR006047">
    <property type="entry name" value="GH13_cat_dom"/>
</dbReference>
<evidence type="ECO:0000313" key="5">
    <source>
        <dbReference type="EMBL" id="EKU87416.1"/>
    </source>
</evidence>
<accession>K9DW58</accession>
<dbReference type="InterPro" id="IPR013780">
    <property type="entry name" value="Glyco_hydro_b"/>
</dbReference>
<dbReference type="Gene3D" id="2.60.40.10">
    <property type="entry name" value="Immunoglobulins"/>
    <property type="match status" value="1"/>
</dbReference>
<dbReference type="HOGENOM" id="CLU_323305_0_0_10"/>
<dbReference type="EMBL" id="ADLF01000025">
    <property type="protein sequence ID" value="EKU87416.1"/>
    <property type="molecule type" value="Genomic_DNA"/>
</dbReference>
<dbReference type="STRING" id="742727.HMPREF9447_05299"/>
<dbReference type="InterPro" id="IPR000801">
    <property type="entry name" value="Esterase-like"/>
</dbReference>
<organism evidence="5 6">
    <name type="scientific">Bacteroides oleiciplenus YIT 12058</name>
    <dbReference type="NCBI Taxonomy" id="742727"/>
    <lineage>
        <taxon>Bacteria</taxon>
        <taxon>Pseudomonadati</taxon>
        <taxon>Bacteroidota</taxon>
        <taxon>Bacteroidia</taxon>
        <taxon>Bacteroidales</taxon>
        <taxon>Bacteroidaceae</taxon>
        <taxon>Bacteroides</taxon>
    </lineage>
</organism>
<dbReference type="Gene3D" id="3.40.50.1820">
    <property type="entry name" value="alpha/beta hydrolase"/>
    <property type="match status" value="1"/>
</dbReference>
<feature type="chain" id="PRO_5003929019" description="Glycosyl hydrolase family 13 catalytic domain-containing protein" evidence="3">
    <location>
        <begin position="21"/>
        <end position="894"/>
    </location>
</feature>
<gene>
    <name evidence="5" type="ORF">HMPREF9447_05299</name>
</gene>
<keyword evidence="6" id="KW-1185">Reference proteome</keyword>
<dbReference type="Gene3D" id="3.20.20.80">
    <property type="entry name" value="Glycosidases"/>
    <property type="match status" value="1"/>
</dbReference>
<evidence type="ECO:0000256" key="2">
    <source>
        <dbReference type="ARBA" id="ARBA00023295"/>
    </source>
</evidence>
<feature type="signal peptide" evidence="3">
    <location>
        <begin position="1"/>
        <end position="20"/>
    </location>
</feature>
<comment type="caution">
    <text evidence="5">The sequence shown here is derived from an EMBL/GenBank/DDBJ whole genome shotgun (WGS) entry which is preliminary data.</text>
</comment>
<dbReference type="Pfam" id="PF09087">
    <property type="entry name" value="Cyc-maltodext_N"/>
    <property type="match status" value="1"/>
</dbReference>
<evidence type="ECO:0000259" key="4">
    <source>
        <dbReference type="SMART" id="SM00642"/>
    </source>
</evidence>
<protein>
    <recommendedName>
        <fullName evidence="4">Glycosyl hydrolase family 13 catalytic domain-containing protein</fullName>
    </recommendedName>
</protein>
<dbReference type="Gene3D" id="2.60.40.1180">
    <property type="entry name" value="Golgi alpha-mannosidase II"/>
    <property type="match status" value="1"/>
</dbReference>
<dbReference type="InterPro" id="IPR029058">
    <property type="entry name" value="AB_hydrolase_fold"/>
</dbReference>
<dbReference type="InterPro" id="IPR017853">
    <property type="entry name" value="GH"/>
</dbReference>
<dbReference type="PANTHER" id="PTHR10357">
    <property type="entry name" value="ALPHA-AMYLASE FAMILY MEMBER"/>
    <property type="match status" value="1"/>
</dbReference>
<sequence>MTRFLLILLPLLLVFQQSDAQQTVSSGKLVEYPNFQSSIVAPRDVFVWLPSDYSAKKKYDVLYMHDGQMLFDANYTWNKQEWGIDEVVGKLLDEKRINSCIIVGVANIPATRYEDYFPQKTLKYLPAENIPEDAHFNADNYLRFLVEEVKPFMDKEYSTNKGVEHTFVMGSSMGGLISLYAICEYPNVFGGAACLSTHVPMVLSNDKAIKEKADKWSAAFRDYLSEHLPQSNSRRIYMDRGDATLDAFYPPYQDELDKLMRRKGWSEPMWVSKVFQGAGHLEEDWRKRLDNPLQFLMGNEKMEKVERVEPAFWWCGMKNTQLQLMVYGTNIATYKPVINQTNVVLKSVHPMESPNYLILYLDIKNAQPGKFSIDFVKGKNKLKYIYELKERQGKGEDKIGFDSSDVVYLLMPDRFANGDESNDRIKMKYPYTVNREDINARHGGDLAGIMQHLDYLDSLGVTAIWTTPVLENDMGEGSYHGYASTDYYKIDPRLGTNEDYAHLAETMHQRGMKLIMDMVFNHCGSNHQWMIDKPMRDWFNNPFKYVQTNHNKTIFFDPYASDIDKLEMTDGWFVPTMPDLNQRNRYVADYLIQNSIWWIEYANLNGIRQDTYPYSDSEMMERWCKEIFEEYPNLNIVGEVMITNSTGTAYWQQKNAFNKQANTKLKSVMDFHLQSIASKAFHDETSWNTGLQLVFEHLAYDFCYPDINNVMRLFENHDTDRFLFEVPTNLNAYKQGIVLLLTIPGIPQLYYGQELLMTGNTKIDFGYIRPDMTGGWKEDISSLFEVSGRTAMQQESFDFMKKLLQWRKGNEIISKGKMKHFMPRNNVYVYERSYNGKSILVLMNGISEAINVELEHYKEVLDGKKKAKDVLTDRVVQLVDKLFLEPKGVLVLEL</sequence>
<proteinExistence type="predicted"/>
<dbReference type="InterPro" id="IPR019492">
    <property type="entry name" value="Cyclo-malto-dextrinase_C"/>
</dbReference>
<dbReference type="GO" id="GO:0005975">
    <property type="term" value="P:carbohydrate metabolic process"/>
    <property type="evidence" value="ECO:0007669"/>
    <property type="project" value="InterPro"/>
</dbReference>
<dbReference type="GO" id="GO:0016798">
    <property type="term" value="F:hydrolase activity, acting on glycosyl bonds"/>
    <property type="evidence" value="ECO:0007669"/>
    <property type="project" value="UniProtKB-KW"/>
</dbReference>